<reference evidence="1 2" key="1">
    <citation type="submission" date="2024-06" db="EMBL/GenBank/DDBJ databases">
        <title>Genomic Encyclopedia of Type Strains, Phase IV (KMG-IV): sequencing the most valuable type-strain genomes for metagenomic binning, comparative biology and taxonomic classification.</title>
        <authorList>
            <person name="Goeker M."/>
        </authorList>
    </citation>
    <scope>NUCLEOTIDE SEQUENCE [LARGE SCALE GENOMIC DNA]</scope>
    <source>
        <strain evidence="1 2">DSM 17809</strain>
    </source>
</reference>
<sequence length="72" mass="7792">MRLQITPKGLSVLEAAPDLLQQQFSERFARLPSWEQAMILASLERLGAMLGAGDMDAAPLLDAGAIDRRDPG</sequence>
<organism evidence="1 2">
    <name type="scientific">Phenylobacterium koreense</name>
    <dbReference type="NCBI Taxonomy" id="266125"/>
    <lineage>
        <taxon>Bacteria</taxon>
        <taxon>Pseudomonadati</taxon>
        <taxon>Pseudomonadota</taxon>
        <taxon>Alphaproteobacteria</taxon>
        <taxon>Caulobacterales</taxon>
        <taxon>Caulobacteraceae</taxon>
        <taxon>Phenylobacterium</taxon>
    </lineage>
</organism>
<dbReference type="Proteomes" id="UP001549110">
    <property type="component" value="Unassembled WGS sequence"/>
</dbReference>
<gene>
    <name evidence="1" type="ORF">ABID41_003152</name>
</gene>
<keyword evidence="1" id="KW-0238">DNA-binding</keyword>
<proteinExistence type="predicted"/>
<evidence type="ECO:0000313" key="2">
    <source>
        <dbReference type="Proteomes" id="UP001549110"/>
    </source>
</evidence>
<keyword evidence="2" id="KW-1185">Reference proteome</keyword>
<dbReference type="SUPFAM" id="SSF46785">
    <property type="entry name" value="Winged helix' DNA-binding domain"/>
    <property type="match status" value="1"/>
</dbReference>
<evidence type="ECO:0000313" key="1">
    <source>
        <dbReference type="EMBL" id="MET3528034.1"/>
    </source>
</evidence>
<protein>
    <submittedName>
        <fullName evidence="1">DNA-binding MarR family transcriptional regulator</fullName>
    </submittedName>
</protein>
<dbReference type="InterPro" id="IPR036388">
    <property type="entry name" value="WH-like_DNA-bd_sf"/>
</dbReference>
<name>A0ABV2ELV2_9CAUL</name>
<dbReference type="GO" id="GO:0003677">
    <property type="term" value="F:DNA binding"/>
    <property type="evidence" value="ECO:0007669"/>
    <property type="project" value="UniProtKB-KW"/>
</dbReference>
<dbReference type="RefSeq" id="WP_354298031.1">
    <property type="nucleotide sequence ID" value="NZ_JBEPLU010000002.1"/>
</dbReference>
<dbReference type="Gene3D" id="1.10.10.10">
    <property type="entry name" value="Winged helix-like DNA-binding domain superfamily/Winged helix DNA-binding domain"/>
    <property type="match status" value="1"/>
</dbReference>
<dbReference type="EMBL" id="JBEPLU010000002">
    <property type="protein sequence ID" value="MET3528034.1"/>
    <property type="molecule type" value="Genomic_DNA"/>
</dbReference>
<dbReference type="InterPro" id="IPR036390">
    <property type="entry name" value="WH_DNA-bd_sf"/>
</dbReference>
<accession>A0ABV2ELV2</accession>
<comment type="caution">
    <text evidence="1">The sequence shown here is derived from an EMBL/GenBank/DDBJ whole genome shotgun (WGS) entry which is preliminary data.</text>
</comment>